<dbReference type="Proteomes" id="UP001165960">
    <property type="component" value="Unassembled WGS sequence"/>
</dbReference>
<organism evidence="1 2">
    <name type="scientific">Entomophthora muscae</name>
    <dbReference type="NCBI Taxonomy" id="34485"/>
    <lineage>
        <taxon>Eukaryota</taxon>
        <taxon>Fungi</taxon>
        <taxon>Fungi incertae sedis</taxon>
        <taxon>Zoopagomycota</taxon>
        <taxon>Entomophthoromycotina</taxon>
        <taxon>Entomophthoromycetes</taxon>
        <taxon>Entomophthorales</taxon>
        <taxon>Entomophthoraceae</taxon>
        <taxon>Entomophthora</taxon>
    </lineage>
</organism>
<accession>A0ACC2RQ37</accession>
<comment type="caution">
    <text evidence="1">The sequence shown here is derived from an EMBL/GenBank/DDBJ whole genome shotgun (WGS) entry which is preliminary data.</text>
</comment>
<proteinExistence type="predicted"/>
<protein>
    <submittedName>
        <fullName evidence="1">Uncharacterized protein</fullName>
    </submittedName>
</protein>
<name>A0ACC2RQ37_9FUNG</name>
<dbReference type="EMBL" id="QTSX02006761">
    <property type="protein sequence ID" value="KAJ9052172.1"/>
    <property type="molecule type" value="Genomic_DNA"/>
</dbReference>
<reference evidence="1" key="1">
    <citation type="submission" date="2022-04" db="EMBL/GenBank/DDBJ databases">
        <title>Genome of the entomopathogenic fungus Entomophthora muscae.</title>
        <authorList>
            <person name="Elya C."/>
            <person name="Lovett B.R."/>
            <person name="Lee E."/>
            <person name="Macias A.M."/>
            <person name="Hajek A.E."/>
            <person name="De Bivort B.L."/>
            <person name="Kasson M.T."/>
            <person name="De Fine Licht H.H."/>
            <person name="Stajich J.E."/>
        </authorList>
    </citation>
    <scope>NUCLEOTIDE SEQUENCE</scope>
    <source>
        <strain evidence="1">Berkeley</strain>
    </source>
</reference>
<evidence type="ECO:0000313" key="2">
    <source>
        <dbReference type="Proteomes" id="UP001165960"/>
    </source>
</evidence>
<gene>
    <name evidence="1" type="ORF">DSO57_1036879</name>
</gene>
<keyword evidence="2" id="KW-1185">Reference proteome</keyword>
<evidence type="ECO:0000313" key="1">
    <source>
        <dbReference type="EMBL" id="KAJ9052172.1"/>
    </source>
</evidence>
<sequence length="92" mass="10378">MPFISMPLLNLLSDSKFESAFLASIKRLYIHPSRHTKRAAAVPTTPKALQRIPVNCSNPKLRTSYKCSAKFPRSSKVRPQRRPSVLGTILEE</sequence>